<accession>R4PLR2</accession>
<evidence type="ECO:0000313" key="4">
    <source>
        <dbReference type="Proteomes" id="UP000013893"/>
    </source>
</evidence>
<dbReference type="AlphaFoldDB" id="R4PLR2"/>
<keyword evidence="4" id="KW-1185">Reference proteome</keyword>
<dbReference type="GO" id="GO:0031167">
    <property type="term" value="P:rRNA methylation"/>
    <property type="evidence" value="ECO:0007669"/>
    <property type="project" value="InterPro"/>
</dbReference>
<keyword evidence="2 3" id="KW-0808">Transferase</keyword>
<keyword evidence="1 3" id="KW-0489">Methyltransferase</keyword>
<dbReference type="GO" id="GO:0008168">
    <property type="term" value="F:methyltransferase activity"/>
    <property type="evidence" value="ECO:0007669"/>
    <property type="project" value="UniProtKB-KW"/>
</dbReference>
<dbReference type="InterPro" id="IPR002052">
    <property type="entry name" value="DNA_methylase_N6_adenine_CS"/>
</dbReference>
<sequence length="181" mass="19540">MYIRLIAGQYGGRKIDAPDNSRTHPMGERIRNALFNSIGTRIEGAEVLDAFAGTGAVGLEALSRGAAGVTFVERDKIAQKVLAKNVVSLDAAEKVEIVNTSVVNWLTTKSQKNYDIIFADPPYNDPQLSTVSQLFALLKPNGLMVLSWSGRGEGPNLQNGIVVVDNRSYGNAKLTSFCRIG</sequence>
<evidence type="ECO:0000256" key="2">
    <source>
        <dbReference type="ARBA" id="ARBA00022679"/>
    </source>
</evidence>
<dbReference type="PANTHER" id="PTHR43542">
    <property type="entry name" value="METHYLTRANSFERASE"/>
    <property type="match status" value="1"/>
</dbReference>
<dbReference type="OrthoDB" id="9803017at2"/>
<dbReference type="STRING" id="1332188.L336_0038"/>
<protein>
    <submittedName>
        <fullName evidence="3">Putative Methyltransferase</fullName>
    </submittedName>
</protein>
<name>R4PLR2_9BACT</name>
<dbReference type="Pfam" id="PF03602">
    <property type="entry name" value="Cons_hypoth95"/>
    <property type="match status" value="1"/>
</dbReference>
<gene>
    <name evidence="3" type="ORF">L336_0038</name>
</gene>
<dbReference type="Proteomes" id="UP000013893">
    <property type="component" value="Chromosome"/>
</dbReference>
<dbReference type="InterPro" id="IPR029063">
    <property type="entry name" value="SAM-dependent_MTases_sf"/>
</dbReference>
<dbReference type="EMBL" id="CP005957">
    <property type="protein sequence ID" value="AGL61749.1"/>
    <property type="molecule type" value="Genomic_DNA"/>
</dbReference>
<dbReference type="CDD" id="cd02440">
    <property type="entry name" value="AdoMet_MTases"/>
    <property type="match status" value="1"/>
</dbReference>
<dbReference type="SUPFAM" id="SSF53335">
    <property type="entry name" value="S-adenosyl-L-methionine-dependent methyltransferases"/>
    <property type="match status" value="1"/>
</dbReference>
<organism evidence="3 4">
    <name type="scientific">Candidatus Saccharimonas aalborgensis</name>
    <dbReference type="NCBI Taxonomy" id="1332188"/>
    <lineage>
        <taxon>Bacteria</taxon>
        <taxon>Candidatus Saccharimonadota</taxon>
        <taxon>Candidatus Saccharimonadia</taxon>
        <taxon>Candidatus Saccharimonadales</taxon>
        <taxon>Candidatus Saccharimonadaceae</taxon>
        <taxon>Candidatus Saccharimonas</taxon>
    </lineage>
</organism>
<dbReference type="PROSITE" id="PS00092">
    <property type="entry name" value="N6_MTASE"/>
    <property type="match status" value="1"/>
</dbReference>
<dbReference type="HOGENOM" id="CLU_075826_1_0_0"/>
<reference evidence="3 4" key="1">
    <citation type="journal article" date="2013" name="Nat. Biotechnol.">
        <title>Genome sequences of rare, uncultured bacteria obtained by differential coverage binning of multiple metagenomes.</title>
        <authorList>
            <person name="Albertsen M."/>
            <person name="Hugenholtz P."/>
            <person name="Skarshewski A."/>
            <person name="Nielsen K.L."/>
            <person name="Tyson G.W."/>
            <person name="Nielsen P.H."/>
        </authorList>
    </citation>
    <scope>NUCLEOTIDE SEQUENCE [LARGE SCALE GENOMIC DNA]</scope>
    <source>
        <strain evidence="3">TM71</strain>
    </source>
</reference>
<evidence type="ECO:0000256" key="1">
    <source>
        <dbReference type="ARBA" id="ARBA00022603"/>
    </source>
</evidence>
<dbReference type="GO" id="GO:0003676">
    <property type="term" value="F:nucleic acid binding"/>
    <property type="evidence" value="ECO:0007669"/>
    <property type="project" value="InterPro"/>
</dbReference>
<dbReference type="PIRSF" id="PIRSF004553">
    <property type="entry name" value="CHP00095"/>
    <property type="match status" value="1"/>
</dbReference>
<dbReference type="NCBIfam" id="TIGR00095">
    <property type="entry name" value="16S rRNA (guanine(966)-N(2))-methyltransferase RsmD"/>
    <property type="match status" value="1"/>
</dbReference>
<dbReference type="KEGG" id="saal:L336_0038"/>
<dbReference type="RefSeq" id="WP_015641200.1">
    <property type="nucleotide sequence ID" value="NC_021219.1"/>
</dbReference>
<proteinExistence type="predicted"/>
<dbReference type="InterPro" id="IPR004398">
    <property type="entry name" value="RNA_MeTrfase_RsmD"/>
</dbReference>
<dbReference type="PATRIC" id="fig|1332188.3.peg.38"/>
<dbReference type="Gene3D" id="3.40.50.150">
    <property type="entry name" value="Vaccinia Virus protein VP39"/>
    <property type="match status" value="1"/>
</dbReference>
<evidence type="ECO:0000313" key="3">
    <source>
        <dbReference type="EMBL" id="AGL61749.1"/>
    </source>
</evidence>
<dbReference type="PANTHER" id="PTHR43542:SF1">
    <property type="entry name" value="METHYLTRANSFERASE"/>
    <property type="match status" value="1"/>
</dbReference>